<dbReference type="GO" id="GO:0009288">
    <property type="term" value="C:bacterial-type flagellum"/>
    <property type="evidence" value="ECO:0007669"/>
    <property type="project" value="InterPro"/>
</dbReference>
<reference evidence="4" key="1">
    <citation type="journal article" date="2015" name="Nature">
        <title>Complex archaea that bridge the gap between prokaryotes and eukaryotes.</title>
        <authorList>
            <person name="Spang A."/>
            <person name="Saw J.H."/>
            <person name="Jorgensen S.L."/>
            <person name="Zaremba-Niedzwiedzka K."/>
            <person name="Martijn J."/>
            <person name="Lind A.E."/>
            <person name="van Eijk R."/>
            <person name="Schleper C."/>
            <person name="Guy L."/>
            <person name="Ettema T.J."/>
        </authorList>
    </citation>
    <scope>NUCLEOTIDE SEQUENCE</scope>
</reference>
<evidence type="ECO:0000313" key="4">
    <source>
        <dbReference type="EMBL" id="KKN46676.1"/>
    </source>
</evidence>
<dbReference type="PRINTS" id="PR00207">
    <property type="entry name" value="FLAGELLIN"/>
</dbReference>
<dbReference type="SUPFAM" id="SSF64518">
    <property type="entry name" value="Phase 1 flagellin"/>
    <property type="match status" value="1"/>
</dbReference>
<evidence type="ECO:0008006" key="5">
    <source>
        <dbReference type="Google" id="ProtNLM"/>
    </source>
</evidence>
<dbReference type="Gene3D" id="1.20.1330.10">
    <property type="entry name" value="f41 fragment of flagellin, N-terminal domain"/>
    <property type="match status" value="2"/>
</dbReference>
<dbReference type="Gene3D" id="6.10.280.190">
    <property type="match status" value="1"/>
</dbReference>
<dbReference type="GO" id="GO:0005198">
    <property type="term" value="F:structural molecule activity"/>
    <property type="evidence" value="ECO:0007669"/>
    <property type="project" value="InterPro"/>
</dbReference>
<dbReference type="InterPro" id="IPR046358">
    <property type="entry name" value="Flagellin_C"/>
</dbReference>
<dbReference type="Pfam" id="PF00700">
    <property type="entry name" value="Flagellin_C"/>
    <property type="match status" value="1"/>
</dbReference>
<dbReference type="PANTHER" id="PTHR42792:SF2">
    <property type="entry name" value="FLAGELLIN"/>
    <property type="match status" value="1"/>
</dbReference>
<dbReference type="Gene3D" id="2.60.40.4390">
    <property type="match status" value="1"/>
</dbReference>
<feature type="domain" description="Flagellin C-terminal" evidence="3">
    <location>
        <begin position="425"/>
        <end position="510"/>
    </location>
</feature>
<dbReference type="PANTHER" id="PTHR42792">
    <property type="entry name" value="FLAGELLIN"/>
    <property type="match status" value="1"/>
</dbReference>
<organism evidence="4">
    <name type="scientific">marine sediment metagenome</name>
    <dbReference type="NCBI Taxonomy" id="412755"/>
    <lineage>
        <taxon>unclassified sequences</taxon>
        <taxon>metagenomes</taxon>
        <taxon>ecological metagenomes</taxon>
    </lineage>
</organism>
<protein>
    <recommendedName>
        <fullName evidence="5">Flagellin</fullName>
    </recommendedName>
</protein>
<name>A0A0F9TCF2_9ZZZZ</name>
<dbReference type="InterPro" id="IPR042187">
    <property type="entry name" value="Flagellin_C_sub2"/>
</dbReference>
<dbReference type="InterPro" id="IPR001492">
    <property type="entry name" value="Flagellin"/>
</dbReference>
<dbReference type="Gene3D" id="6.10.10.10">
    <property type="entry name" value="Flagellar export chaperone, C-terminal domain"/>
    <property type="match status" value="1"/>
</dbReference>
<feature type="domain" description="Flagellin N-terminal" evidence="2">
    <location>
        <begin position="5"/>
        <end position="140"/>
    </location>
</feature>
<comment type="caution">
    <text evidence="4">The sequence shown here is derived from an EMBL/GenBank/DDBJ whole genome shotgun (WGS) entry which is preliminary data.</text>
</comment>
<proteinExistence type="predicted"/>
<dbReference type="EMBL" id="LAZR01001318">
    <property type="protein sequence ID" value="KKN46676.1"/>
    <property type="molecule type" value="Genomic_DNA"/>
</dbReference>
<sequence>MALTVNTNVSSLNAQRNLTKSGQGLATSMERLASGMRINSAKDDAAGMQIGTRLTSQISGLAVAQRNANDGISMAQTAEGALQSSTDILQRMRDLALQSSNGSNSKSDREALQKEVSALQAELTRIADTTTFGGQNLLNGDYGTQQFQVGSDSNQTIGVTLNSSAAKDIGLTGKKIEIAAISGFSGASKTPKAFDANDTLTMKVGTESKDIVLTTGMSAADLAGQVNGTNGVFGVSGTTQVAVGGFSTDTTGGDAVTLNVAGVEITATMATGDDNNAQVGKLFNAIDAATVTALAEQGIKASVDPDSDLLVFTNKDGKNIDVTMKITEGGTDTNAVGTVSAYDGAGAVTGGITTTAATGTTVSETSTVTGRLDYTNATIDIKNASASLTAGGTLAGAGAATVGAKTLTSIADLDISTSGGSQSAIDVIDAALQQIGNERAELGATQNRFSQTISNLANIQENASASRSRIMDTDYATETAAMTKNQILQQAGTSILSQANQIPQAAISLLGG</sequence>
<accession>A0A0F9TCF2</accession>
<dbReference type="Pfam" id="PF00669">
    <property type="entry name" value="Flagellin_N"/>
    <property type="match status" value="1"/>
</dbReference>
<keyword evidence="1" id="KW-0975">Bacterial flagellum</keyword>
<evidence type="ECO:0000259" key="2">
    <source>
        <dbReference type="Pfam" id="PF00669"/>
    </source>
</evidence>
<dbReference type="AlphaFoldDB" id="A0A0F9TCF2"/>
<dbReference type="InterPro" id="IPR001029">
    <property type="entry name" value="Flagellin_N"/>
</dbReference>
<gene>
    <name evidence="4" type="ORF">LCGC14_0670690</name>
</gene>
<evidence type="ECO:0000256" key="1">
    <source>
        <dbReference type="ARBA" id="ARBA00023143"/>
    </source>
</evidence>
<evidence type="ECO:0000259" key="3">
    <source>
        <dbReference type="Pfam" id="PF00700"/>
    </source>
</evidence>